<gene>
    <name evidence="3" type="ORF">HKB21_29620</name>
</gene>
<organism evidence="3 4">
    <name type="scientific">Vibrio parahaemolyticus</name>
    <dbReference type="NCBI Taxonomy" id="670"/>
    <lineage>
        <taxon>Bacteria</taxon>
        <taxon>Pseudomonadati</taxon>
        <taxon>Pseudomonadota</taxon>
        <taxon>Gammaproteobacteria</taxon>
        <taxon>Vibrionales</taxon>
        <taxon>Vibrionaceae</taxon>
        <taxon>Vibrio</taxon>
    </lineage>
</organism>
<sequence>MKYIKFSNQPILESVVSEEALRKIPSLLKERHGRQMQNVWKFGIITGLRLNDMLGIKLEDISGDKLFVKSSKKRTTQRHEIFLPPEAKEIINSIKKEHPDSEYLFQSYPRWYKANKSLIKQSVDFAFKDVGKILNVPLTTHMMRQIHIINSLKTYTSSELAEALSSSYYVSKYSYLR</sequence>
<dbReference type="GO" id="GO:0003677">
    <property type="term" value="F:DNA binding"/>
    <property type="evidence" value="ECO:0007669"/>
    <property type="project" value="InterPro"/>
</dbReference>
<evidence type="ECO:0000313" key="3">
    <source>
        <dbReference type="EMBL" id="NMU29771.1"/>
    </source>
</evidence>
<protein>
    <submittedName>
        <fullName evidence="3">Tyrosine-type recombinase/integrase</fullName>
    </submittedName>
</protein>
<keyword evidence="1" id="KW-0233">DNA recombination</keyword>
<dbReference type="Pfam" id="PF00589">
    <property type="entry name" value="Phage_integrase"/>
    <property type="match status" value="1"/>
</dbReference>
<dbReference type="RefSeq" id="WP_065765587.1">
    <property type="nucleotide sequence ID" value="NZ_CP138328.1"/>
</dbReference>
<feature type="domain" description="Tyr recombinase" evidence="2">
    <location>
        <begin position="11"/>
        <end position="177"/>
    </location>
</feature>
<dbReference type="Proteomes" id="UP000555836">
    <property type="component" value="Unassembled WGS sequence"/>
</dbReference>
<evidence type="ECO:0000259" key="2">
    <source>
        <dbReference type="PROSITE" id="PS51898"/>
    </source>
</evidence>
<name>A0A7Y0SBC8_VIBPH</name>
<dbReference type="GO" id="GO:0015074">
    <property type="term" value="P:DNA integration"/>
    <property type="evidence" value="ECO:0007669"/>
    <property type="project" value="InterPro"/>
</dbReference>
<evidence type="ECO:0000256" key="1">
    <source>
        <dbReference type="ARBA" id="ARBA00023172"/>
    </source>
</evidence>
<dbReference type="PROSITE" id="PS51898">
    <property type="entry name" value="TYR_RECOMBINASE"/>
    <property type="match status" value="1"/>
</dbReference>
<dbReference type="EMBL" id="JABCLD010002250">
    <property type="protein sequence ID" value="NMU29771.1"/>
    <property type="molecule type" value="Genomic_DNA"/>
</dbReference>
<dbReference type="InterPro" id="IPR002104">
    <property type="entry name" value="Integrase_catalytic"/>
</dbReference>
<dbReference type="GO" id="GO:0006310">
    <property type="term" value="P:DNA recombination"/>
    <property type="evidence" value="ECO:0007669"/>
    <property type="project" value="UniProtKB-KW"/>
</dbReference>
<comment type="caution">
    <text evidence="3">The sequence shown here is derived from an EMBL/GenBank/DDBJ whole genome shotgun (WGS) entry which is preliminary data.</text>
</comment>
<evidence type="ECO:0000313" key="4">
    <source>
        <dbReference type="Proteomes" id="UP000555836"/>
    </source>
</evidence>
<proteinExistence type="predicted"/>
<accession>A0A7Y0SBC8</accession>
<dbReference type="Gene3D" id="1.10.443.10">
    <property type="entry name" value="Intergrase catalytic core"/>
    <property type="match status" value="1"/>
</dbReference>
<dbReference type="InterPro" id="IPR011010">
    <property type="entry name" value="DNA_brk_join_enz"/>
</dbReference>
<dbReference type="AlphaFoldDB" id="A0A7Y0SBC8"/>
<dbReference type="SUPFAM" id="SSF56349">
    <property type="entry name" value="DNA breaking-rejoining enzymes"/>
    <property type="match status" value="1"/>
</dbReference>
<dbReference type="InterPro" id="IPR013762">
    <property type="entry name" value="Integrase-like_cat_sf"/>
</dbReference>
<reference evidence="3 4" key="1">
    <citation type="submission" date="2020-04" db="EMBL/GenBank/DDBJ databases">
        <title>Whole-genome sequencing of Vibrio spp. from China reveals different genetic environments of blaCTX-M-14 among diverse lineages.</title>
        <authorList>
            <person name="Zheng Z."/>
            <person name="Ye L."/>
            <person name="Chen S."/>
        </authorList>
    </citation>
    <scope>NUCLEOTIDE SEQUENCE [LARGE SCALE GENOMIC DNA]</scope>
    <source>
        <strain evidence="3 4">Vb0574</strain>
    </source>
</reference>